<dbReference type="RefSeq" id="WP_217830067.1">
    <property type="nucleotide sequence ID" value="NZ_JAOSKY010000007.1"/>
</dbReference>
<protein>
    <submittedName>
        <fullName evidence="1">Uncharacterized protein</fullName>
    </submittedName>
</protein>
<sequence length="81" mass="8504">MAATLGEAGIQPTREGCFDPVMLNVLELRIEEKFSTPTERDQNAPNGHSVNIGARVMALSPTLAAKPNGSGLVREGGVSVK</sequence>
<dbReference type="AlphaFoldDB" id="A0A9X2XHK8"/>
<organism evidence="1 2">
    <name type="scientific">Pseudomonas koreensis</name>
    <dbReference type="NCBI Taxonomy" id="198620"/>
    <lineage>
        <taxon>Bacteria</taxon>
        <taxon>Pseudomonadati</taxon>
        <taxon>Pseudomonadota</taxon>
        <taxon>Gammaproteobacteria</taxon>
        <taxon>Pseudomonadales</taxon>
        <taxon>Pseudomonadaceae</taxon>
        <taxon>Pseudomonas</taxon>
    </lineage>
</organism>
<accession>A0A9X2XHK8</accession>
<reference evidence="1" key="1">
    <citation type="submission" date="2022-09" db="EMBL/GenBank/DDBJ databases">
        <authorList>
            <person name="Cesa-Luna C."/>
            <person name="Girard L."/>
            <person name="Lood C."/>
            <person name="Hofte M."/>
            <person name="De Mot R."/>
        </authorList>
    </citation>
    <scope>NUCLEOTIDE SEQUENCE</scope>
    <source>
        <strain evidence="1">B1M3-32</strain>
    </source>
</reference>
<keyword evidence="2" id="KW-1185">Reference proteome</keyword>
<gene>
    <name evidence="1" type="ORF">OC940_14785</name>
</gene>
<comment type="caution">
    <text evidence="1">The sequence shown here is derived from an EMBL/GenBank/DDBJ whole genome shotgun (WGS) entry which is preliminary data.</text>
</comment>
<proteinExistence type="predicted"/>
<name>A0A9X2XHK8_9PSED</name>
<dbReference type="EMBL" id="JAOSKY010000007">
    <property type="protein sequence ID" value="MCU7249075.1"/>
    <property type="molecule type" value="Genomic_DNA"/>
</dbReference>
<dbReference type="Proteomes" id="UP001139955">
    <property type="component" value="Unassembled WGS sequence"/>
</dbReference>
<evidence type="ECO:0000313" key="2">
    <source>
        <dbReference type="Proteomes" id="UP001139955"/>
    </source>
</evidence>
<evidence type="ECO:0000313" key="1">
    <source>
        <dbReference type="EMBL" id="MCU7249075.1"/>
    </source>
</evidence>
<reference evidence="1" key="2">
    <citation type="journal article" date="2023" name="mSystems">
        <title>Charting the Lipopeptidome of Nonpathogenic Pseudomonas.</title>
        <authorList>
            <person name="Cesa-Luna C."/>
            <person name="Geudens N."/>
            <person name="Girard L."/>
            <person name="De Roo V."/>
            <person name="Maklad H.R."/>
            <person name="Martins J.C."/>
            <person name="Hofte M."/>
            <person name="De Mot R."/>
        </authorList>
    </citation>
    <scope>NUCLEOTIDE SEQUENCE</scope>
    <source>
        <strain evidence="1">B1M3-32</strain>
    </source>
</reference>